<dbReference type="EMBL" id="BAOP01000007">
    <property type="protein sequence ID" value="GAC79201.1"/>
    <property type="molecule type" value="Genomic_DNA"/>
</dbReference>
<sequence>MGFYSERVLPRIITKTCGMPAMDKLRRATCEPLSGHVVEIGFGSGFNVGQYPDSVRRVSAIEPSDGGWALAHDRVASSSIPIDRAGLDGQRLPFDDDTFDSALSTFTLCTIPDLASALAELRRVVRPGGVFAFLEHGTAPDDGVRRWQRRLEPVQKRLGGGCHLTRDIPSMITDAGWDVTAVDAFYAKASPKPFGAFVIGSARNP</sequence>
<dbReference type="PANTHER" id="PTHR45036">
    <property type="entry name" value="METHYLTRANSFERASE LIKE 7B"/>
    <property type="match status" value="1"/>
</dbReference>
<evidence type="ECO:0000313" key="2">
    <source>
        <dbReference type="EMBL" id="GAC79201.1"/>
    </source>
</evidence>
<dbReference type="eggNOG" id="COG2226">
    <property type="taxonomic scope" value="Bacteria"/>
</dbReference>
<accession>M3TCS3</accession>
<dbReference type="InterPro" id="IPR029063">
    <property type="entry name" value="SAM-dependent_MTases_sf"/>
</dbReference>
<dbReference type="Pfam" id="PF08241">
    <property type="entry name" value="Methyltransf_11"/>
    <property type="match status" value="1"/>
</dbReference>
<dbReference type="OrthoDB" id="65624at2"/>
<dbReference type="RefSeq" id="WP_008377516.1">
    <property type="nucleotide sequence ID" value="NZ_BAOP01000007.1"/>
</dbReference>
<dbReference type="GO" id="GO:0032259">
    <property type="term" value="P:methylation"/>
    <property type="evidence" value="ECO:0007669"/>
    <property type="project" value="UniProtKB-KW"/>
</dbReference>
<dbReference type="Proteomes" id="UP000035009">
    <property type="component" value="Unassembled WGS sequence"/>
</dbReference>
<dbReference type="InterPro" id="IPR013216">
    <property type="entry name" value="Methyltransf_11"/>
</dbReference>
<dbReference type="GO" id="GO:0008757">
    <property type="term" value="F:S-adenosylmethionine-dependent methyltransferase activity"/>
    <property type="evidence" value="ECO:0007669"/>
    <property type="project" value="InterPro"/>
</dbReference>
<reference evidence="2 3" key="1">
    <citation type="submission" date="2013-02" db="EMBL/GenBank/DDBJ databases">
        <title>Whole genome shotgun sequence of Gordonia malaquae NBRC 108250.</title>
        <authorList>
            <person name="Yoshida I."/>
            <person name="Hosoyama A."/>
            <person name="Tsuchikane K."/>
            <person name="Ando Y."/>
            <person name="Baba S."/>
            <person name="Ohji S."/>
            <person name="Hamada M."/>
            <person name="Tamura T."/>
            <person name="Yamazoe A."/>
            <person name="Yamazaki S."/>
            <person name="Fujita N."/>
        </authorList>
    </citation>
    <scope>NUCLEOTIDE SEQUENCE [LARGE SCALE GENOMIC DNA]</scope>
    <source>
        <strain evidence="2 3">NBRC 108250</strain>
    </source>
</reference>
<organism evidence="2 3">
    <name type="scientific">Gordonia malaquae NBRC 108250</name>
    <dbReference type="NCBI Taxonomy" id="1223542"/>
    <lineage>
        <taxon>Bacteria</taxon>
        <taxon>Bacillati</taxon>
        <taxon>Actinomycetota</taxon>
        <taxon>Actinomycetes</taxon>
        <taxon>Mycobacteriales</taxon>
        <taxon>Gordoniaceae</taxon>
        <taxon>Gordonia</taxon>
    </lineage>
</organism>
<comment type="caution">
    <text evidence="2">The sequence shown here is derived from an EMBL/GenBank/DDBJ whole genome shotgun (WGS) entry which is preliminary data.</text>
</comment>
<proteinExistence type="predicted"/>
<evidence type="ECO:0000313" key="3">
    <source>
        <dbReference type="Proteomes" id="UP000035009"/>
    </source>
</evidence>
<keyword evidence="2" id="KW-0489">Methyltransferase</keyword>
<dbReference type="CDD" id="cd02440">
    <property type="entry name" value="AdoMet_MTases"/>
    <property type="match status" value="1"/>
</dbReference>
<dbReference type="Gene3D" id="3.40.50.150">
    <property type="entry name" value="Vaccinia Virus protein VP39"/>
    <property type="match status" value="1"/>
</dbReference>
<dbReference type="PANTHER" id="PTHR45036:SF1">
    <property type="entry name" value="METHYLTRANSFERASE LIKE 7A"/>
    <property type="match status" value="1"/>
</dbReference>
<dbReference type="STRING" id="410332.SAMN04488550_3736"/>
<name>M3TCS3_GORML</name>
<dbReference type="InterPro" id="IPR052356">
    <property type="entry name" value="Thiol_S-MT"/>
</dbReference>
<gene>
    <name evidence="2" type="ORF">GM1_007_01600</name>
</gene>
<feature type="domain" description="Methyltransferase type 11" evidence="1">
    <location>
        <begin position="38"/>
        <end position="133"/>
    </location>
</feature>
<evidence type="ECO:0000259" key="1">
    <source>
        <dbReference type="Pfam" id="PF08241"/>
    </source>
</evidence>
<keyword evidence="2" id="KW-0808">Transferase</keyword>
<dbReference type="AlphaFoldDB" id="M3TCS3"/>
<dbReference type="SUPFAM" id="SSF53335">
    <property type="entry name" value="S-adenosyl-L-methionine-dependent methyltransferases"/>
    <property type="match status" value="1"/>
</dbReference>
<keyword evidence="3" id="KW-1185">Reference proteome</keyword>
<protein>
    <submittedName>
        <fullName evidence="2">Putative methyltransferase</fullName>
    </submittedName>
</protein>